<organism evidence="2 3">
    <name type="scientific">Streptomyces exfoliatus</name>
    <name type="common">Streptomyces hydrogenans</name>
    <dbReference type="NCBI Taxonomy" id="1905"/>
    <lineage>
        <taxon>Bacteria</taxon>
        <taxon>Bacillati</taxon>
        <taxon>Actinomycetota</taxon>
        <taxon>Actinomycetes</taxon>
        <taxon>Kitasatosporales</taxon>
        <taxon>Streptomycetaceae</taxon>
        <taxon>Streptomyces</taxon>
    </lineage>
</organism>
<name>A0ABV3CT14_STREX</name>
<reference evidence="2 3" key="1">
    <citation type="submission" date="2024-06" db="EMBL/GenBank/DDBJ databases">
        <title>The Natural Products Discovery Center: Release of the First 8490 Sequenced Strains for Exploring Actinobacteria Biosynthetic Diversity.</title>
        <authorList>
            <person name="Kalkreuter E."/>
            <person name="Kautsar S.A."/>
            <person name="Yang D."/>
            <person name="Bader C.D."/>
            <person name="Teijaro C.N."/>
            <person name="Fluegel L."/>
            <person name="Davis C.M."/>
            <person name="Simpson J.R."/>
            <person name="Lauterbach L."/>
            <person name="Steele A.D."/>
            <person name="Gui C."/>
            <person name="Meng S."/>
            <person name="Li G."/>
            <person name="Viehrig K."/>
            <person name="Ye F."/>
            <person name="Su P."/>
            <person name="Kiefer A.F."/>
            <person name="Nichols A."/>
            <person name="Cepeda A.J."/>
            <person name="Yan W."/>
            <person name="Fan B."/>
            <person name="Jiang Y."/>
            <person name="Adhikari A."/>
            <person name="Zheng C.-J."/>
            <person name="Schuster L."/>
            <person name="Cowan T.M."/>
            <person name="Smanski M.J."/>
            <person name="Chevrette M.G."/>
            <person name="De Carvalho L.P.S."/>
            <person name="Shen B."/>
        </authorList>
    </citation>
    <scope>NUCLEOTIDE SEQUENCE [LARGE SCALE GENOMIC DNA]</scope>
    <source>
        <strain evidence="2 3">NPDC045705</strain>
    </source>
</reference>
<evidence type="ECO:0000313" key="3">
    <source>
        <dbReference type="Proteomes" id="UP001551210"/>
    </source>
</evidence>
<proteinExistence type="predicted"/>
<keyword evidence="3" id="KW-1185">Reference proteome</keyword>
<feature type="region of interest" description="Disordered" evidence="1">
    <location>
        <begin position="24"/>
        <end position="46"/>
    </location>
</feature>
<comment type="caution">
    <text evidence="2">The sequence shown here is derived from an EMBL/GenBank/DDBJ whole genome shotgun (WGS) entry which is preliminary data.</text>
</comment>
<dbReference type="RefSeq" id="WP_359205708.1">
    <property type="nucleotide sequence ID" value="NZ_JBEZAM010000008.1"/>
</dbReference>
<dbReference type="EMBL" id="JBEZAM010000008">
    <property type="protein sequence ID" value="MEU7293354.1"/>
    <property type="molecule type" value="Genomic_DNA"/>
</dbReference>
<dbReference type="Proteomes" id="UP001551210">
    <property type="component" value="Unassembled WGS sequence"/>
</dbReference>
<gene>
    <name evidence="2" type="ORF">AB0A76_09140</name>
</gene>
<sequence>MRPACLDNPGQRCLWDDDVADCPCMDPEQPDPEPRRIENVPTRGLL</sequence>
<evidence type="ECO:0000313" key="2">
    <source>
        <dbReference type="EMBL" id="MEU7293354.1"/>
    </source>
</evidence>
<evidence type="ECO:0000256" key="1">
    <source>
        <dbReference type="SAM" id="MobiDB-lite"/>
    </source>
</evidence>
<protein>
    <submittedName>
        <fullName evidence="2">Uncharacterized protein</fullName>
    </submittedName>
</protein>
<accession>A0ABV3CT14</accession>